<evidence type="ECO:0000313" key="1">
    <source>
        <dbReference type="EMBL" id="KAF2712160.1"/>
    </source>
</evidence>
<accession>A0A6G1KHA4</accession>
<sequence length="124" mass="13720">MWMAEPAPQHSRGAALRVINEAPKCRQSECSWLLRRRPRTNKPPTLLLLFLHLLPSCPSAPQGPASAMSNAVRTALHANAMSVPTGLWVPAVSTIRENPTRILRRGFETPHGKSFNNVFFGVMP</sequence>
<dbReference type="EMBL" id="MU005766">
    <property type="protein sequence ID" value="KAF2712160.1"/>
    <property type="molecule type" value="Genomic_DNA"/>
</dbReference>
<name>A0A6G1KHA4_9PLEO</name>
<protein>
    <submittedName>
        <fullName evidence="1">Uncharacterized protein</fullName>
    </submittedName>
</protein>
<evidence type="ECO:0000313" key="2">
    <source>
        <dbReference type="Proteomes" id="UP000799428"/>
    </source>
</evidence>
<proteinExistence type="predicted"/>
<keyword evidence="2" id="KW-1185">Reference proteome</keyword>
<dbReference type="AlphaFoldDB" id="A0A6G1KHA4"/>
<dbReference type="Proteomes" id="UP000799428">
    <property type="component" value="Unassembled WGS sequence"/>
</dbReference>
<organism evidence="1 2">
    <name type="scientific">Pleomassaria siparia CBS 279.74</name>
    <dbReference type="NCBI Taxonomy" id="1314801"/>
    <lineage>
        <taxon>Eukaryota</taxon>
        <taxon>Fungi</taxon>
        <taxon>Dikarya</taxon>
        <taxon>Ascomycota</taxon>
        <taxon>Pezizomycotina</taxon>
        <taxon>Dothideomycetes</taxon>
        <taxon>Pleosporomycetidae</taxon>
        <taxon>Pleosporales</taxon>
        <taxon>Pleomassariaceae</taxon>
        <taxon>Pleomassaria</taxon>
    </lineage>
</organism>
<reference evidence="1" key="1">
    <citation type="journal article" date="2020" name="Stud. Mycol.">
        <title>101 Dothideomycetes genomes: a test case for predicting lifestyles and emergence of pathogens.</title>
        <authorList>
            <person name="Haridas S."/>
            <person name="Albert R."/>
            <person name="Binder M."/>
            <person name="Bloem J."/>
            <person name="Labutti K."/>
            <person name="Salamov A."/>
            <person name="Andreopoulos B."/>
            <person name="Baker S."/>
            <person name="Barry K."/>
            <person name="Bills G."/>
            <person name="Bluhm B."/>
            <person name="Cannon C."/>
            <person name="Castanera R."/>
            <person name="Culley D."/>
            <person name="Daum C."/>
            <person name="Ezra D."/>
            <person name="Gonzalez J."/>
            <person name="Henrissat B."/>
            <person name="Kuo A."/>
            <person name="Liang C."/>
            <person name="Lipzen A."/>
            <person name="Lutzoni F."/>
            <person name="Magnuson J."/>
            <person name="Mondo S."/>
            <person name="Nolan M."/>
            <person name="Ohm R."/>
            <person name="Pangilinan J."/>
            <person name="Park H.-J."/>
            <person name="Ramirez L."/>
            <person name="Alfaro M."/>
            <person name="Sun H."/>
            <person name="Tritt A."/>
            <person name="Yoshinaga Y."/>
            <person name="Zwiers L.-H."/>
            <person name="Turgeon B."/>
            <person name="Goodwin S."/>
            <person name="Spatafora J."/>
            <person name="Crous P."/>
            <person name="Grigoriev I."/>
        </authorList>
    </citation>
    <scope>NUCLEOTIDE SEQUENCE</scope>
    <source>
        <strain evidence="1">CBS 279.74</strain>
    </source>
</reference>
<gene>
    <name evidence="1" type="ORF">K504DRAFT_499268</name>
</gene>